<proteinExistence type="predicted"/>
<protein>
    <submittedName>
        <fullName evidence="2">Uncharacterized protein</fullName>
    </submittedName>
</protein>
<dbReference type="Pfam" id="PF15846">
    <property type="entry name" value="DUF4720"/>
    <property type="match status" value="1"/>
</dbReference>
<dbReference type="InterPro" id="IPR031699">
    <property type="entry name" value="DUF4720"/>
</dbReference>
<dbReference type="EMBL" id="JAYMGO010000016">
    <property type="protein sequence ID" value="KAL1259201.1"/>
    <property type="molecule type" value="Genomic_DNA"/>
</dbReference>
<reference evidence="2 3" key="1">
    <citation type="submission" date="2023-09" db="EMBL/GenBank/DDBJ databases">
        <authorList>
            <person name="Wang M."/>
        </authorList>
    </citation>
    <scope>NUCLEOTIDE SEQUENCE [LARGE SCALE GENOMIC DNA]</scope>
    <source>
        <strain evidence="2">GT-2023</strain>
        <tissue evidence="2">Liver</tissue>
    </source>
</reference>
<evidence type="ECO:0000313" key="3">
    <source>
        <dbReference type="Proteomes" id="UP001558613"/>
    </source>
</evidence>
<name>A0ABR3M4G7_9TELE</name>
<evidence type="ECO:0000313" key="2">
    <source>
        <dbReference type="EMBL" id="KAL1259201.1"/>
    </source>
</evidence>
<evidence type="ECO:0000256" key="1">
    <source>
        <dbReference type="SAM" id="MobiDB-lite"/>
    </source>
</evidence>
<keyword evidence="3" id="KW-1185">Reference proteome</keyword>
<gene>
    <name evidence="2" type="ORF">QQF64_009778</name>
</gene>
<accession>A0ABR3M4G7</accession>
<comment type="caution">
    <text evidence="2">The sequence shown here is derived from an EMBL/GenBank/DDBJ whole genome shotgun (WGS) entry which is preliminary data.</text>
</comment>
<organism evidence="2 3">
    <name type="scientific">Cirrhinus molitorella</name>
    <name type="common">mud carp</name>
    <dbReference type="NCBI Taxonomy" id="172907"/>
    <lineage>
        <taxon>Eukaryota</taxon>
        <taxon>Metazoa</taxon>
        <taxon>Chordata</taxon>
        <taxon>Craniata</taxon>
        <taxon>Vertebrata</taxon>
        <taxon>Euteleostomi</taxon>
        <taxon>Actinopterygii</taxon>
        <taxon>Neopterygii</taxon>
        <taxon>Teleostei</taxon>
        <taxon>Ostariophysi</taxon>
        <taxon>Cypriniformes</taxon>
        <taxon>Cyprinidae</taxon>
        <taxon>Labeoninae</taxon>
        <taxon>Labeonini</taxon>
        <taxon>Cirrhinus</taxon>
    </lineage>
</organism>
<sequence>MHKKFNTTSVKSTENEEANGSRHALLQNEEHCVNQWLTVLALMTLLIISVESDISNEEWKSLSNPQSRTLFFRILQSYLEGRDSEAQAMNKKTNLKENKNSNIENTGYDKYDLFLHNDIYDV</sequence>
<dbReference type="Proteomes" id="UP001558613">
    <property type="component" value="Unassembled WGS sequence"/>
</dbReference>
<feature type="compositionally biased region" description="Polar residues" evidence="1">
    <location>
        <begin position="1"/>
        <end position="12"/>
    </location>
</feature>
<feature type="region of interest" description="Disordered" evidence="1">
    <location>
        <begin position="1"/>
        <end position="22"/>
    </location>
</feature>